<feature type="non-terminal residue" evidence="1">
    <location>
        <position position="88"/>
    </location>
</feature>
<name>A0ABR0IUC8_9PEZI</name>
<reference evidence="1 2" key="1">
    <citation type="submission" date="2023-08" db="EMBL/GenBank/DDBJ databases">
        <title>Black Yeasts Isolated from many extreme environments.</title>
        <authorList>
            <person name="Coleine C."/>
            <person name="Stajich J.E."/>
            <person name="Selbmann L."/>
        </authorList>
    </citation>
    <scope>NUCLEOTIDE SEQUENCE [LARGE SCALE GENOMIC DNA]</scope>
    <source>
        <strain evidence="1 2">CCFEE 536</strain>
    </source>
</reference>
<dbReference type="Proteomes" id="UP001357485">
    <property type="component" value="Unassembled WGS sequence"/>
</dbReference>
<organism evidence="1 2">
    <name type="scientific">Cryomyces antarcticus</name>
    <dbReference type="NCBI Taxonomy" id="329879"/>
    <lineage>
        <taxon>Eukaryota</taxon>
        <taxon>Fungi</taxon>
        <taxon>Dikarya</taxon>
        <taxon>Ascomycota</taxon>
        <taxon>Pezizomycotina</taxon>
        <taxon>Dothideomycetes</taxon>
        <taxon>Dothideomycetes incertae sedis</taxon>
        <taxon>Cryomyces</taxon>
    </lineage>
</organism>
<dbReference type="EMBL" id="JAVRRA010029301">
    <property type="protein sequence ID" value="KAK5020583.1"/>
    <property type="molecule type" value="Genomic_DNA"/>
</dbReference>
<comment type="caution">
    <text evidence="1">The sequence shown here is derived from an EMBL/GenBank/DDBJ whole genome shotgun (WGS) entry which is preliminary data.</text>
</comment>
<evidence type="ECO:0000313" key="1">
    <source>
        <dbReference type="EMBL" id="KAK5020583.1"/>
    </source>
</evidence>
<feature type="non-terminal residue" evidence="1">
    <location>
        <position position="1"/>
    </location>
</feature>
<protein>
    <submittedName>
        <fullName evidence="1">Uncharacterized protein</fullName>
    </submittedName>
</protein>
<sequence>PHLLRHQPSDPHLQHHHVRSVLGCISLQHALCQQVCQRHWRLTVSQRWASFGLSAASRQADHTTSRQPVIHRSLRHGALLDRTVLTRE</sequence>
<accession>A0ABR0IUC8</accession>
<proteinExistence type="predicted"/>
<keyword evidence="2" id="KW-1185">Reference proteome</keyword>
<evidence type="ECO:0000313" key="2">
    <source>
        <dbReference type="Proteomes" id="UP001357485"/>
    </source>
</evidence>
<gene>
    <name evidence="1" type="ORF">LTR16_012560</name>
</gene>